<dbReference type="EMBL" id="UZAJ01006262">
    <property type="protein sequence ID" value="VDO46845.1"/>
    <property type="molecule type" value="Genomic_DNA"/>
</dbReference>
<evidence type="ECO:0000313" key="3">
    <source>
        <dbReference type="WBParaSite" id="OFLC_0000653501-mRNA-1"/>
    </source>
</evidence>
<protein>
    <submittedName>
        <fullName evidence="3">RRM domain-containing protein</fullName>
    </submittedName>
</protein>
<dbReference type="AlphaFoldDB" id="A0A183HGC4"/>
<reference evidence="3" key="1">
    <citation type="submission" date="2016-06" db="UniProtKB">
        <authorList>
            <consortium name="WormBaseParasite"/>
        </authorList>
    </citation>
    <scope>IDENTIFICATION</scope>
</reference>
<reference evidence="1 2" key="2">
    <citation type="submission" date="2018-11" db="EMBL/GenBank/DDBJ databases">
        <authorList>
            <consortium name="Pathogen Informatics"/>
        </authorList>
    </citation>
    <scope>NUCLEOTIDE SEQUENCE [LARGE SCALE GENOMIC DNA]</scope>
</reference>
<dbReference type="Proteomes" id="UP000267606">
    <property type="component" value="Unassembled WGS sequence"/>
</dbReference>
<evidence type="ECO:0000313" key="2">
    <source>
        <dbReference type="Proteomes" id="UP000267606"/>
    </source>
</evidence>
<organism evidence="3">
    <name type="scientific">Onchocerca flexuosa</name>
    <dbReference type="NCBI Taxonomy" id="387005"/>
    <lineage>
        <taxon>Eukaryota</taxon>
        <taxon>Metazoa</taxon>
        <taxon>Ecdysozoa</taxon>
        <taxon>Nematoda</taxon>
        <taxon>Chromadorea</taxon>
        <taxon>Rhabditida</taxon>
        <taxon>Spirurina</taxon>
        <taxon>Spiruromorpha</taxon>
        <taxon>Filarioidea</taxon>
        <taxon>Onchocercidae</taxon>
        <taxon>Onchocerca</taxon>
    </lineage>
</organism>
<keyword evidence="2" id="KW-1185">Reference proteome</keyword>
<proteinExistence type="predicted"/>
<accession>A0A183HGC4</accession>
<dbReference type="WBParaSite" id="OFLC_0000653501-mRNA-1">
    <property type="protein sequence ID" value="OFLC_0000653501-mRNA-1"/>
    <property type="gene ID" value="OFLC_0000653501"/>
</dbReference>
<name>A0A183HGC4_9BILA</name>
<sequence length="55" mass="6264">MEKSADAEKARQELHGSSVEGRKIEVCLFVMHQTRPLKNRLMVVLVVTELVVCRV</sequence>
<evidence type="ECO:0000313" key="1">
    <source>
        <dbReference type="EMBL" id="VDO46845.1"/>
    </source>
</evidence>
<gene>
    <name evidence="1" type="ORF">OFLC_LOCUS6533</name>
</gene>